<dbReference type="Proteomes" id="UP000265140">
    <property type="component" value="Chromosome 3"/>
</dbReference>
<dbReference type="SMART" id="SM00037">
    <property type="entry name" value="CNX"/>
    <property type="match status" value="1"/>
</dbReference>
<dbReference type="InParanoid" id="A0A3P8XTY7"/>
<dbReference type="Bgee" id="ENSELUG00000007977">
    <property type="expression patterns" value="Expressed in muscle tissue and 3 other cell types or tissues"/>
</dbReference>
<accession>A0A3P8XTY7</accession>
<feature type="transmembrane region" description="Helical" evidence="11">
    <location>
        <begin position="192"/>
        <end position="212"/>
    </location>
</feature>
<comment type="subcellular location">
    <subcellularLocation>
        <location evidence="1">Cell junction</location>
        <location evidence="1">Gap junction</location>
    </subcellularLocation>
    <subcellularLocation>
        <location evidence="2 9">Cell membrane</location>
        <topology evidence="2 9">Multi-pass membrane protein</topology>
    </subcellularLocation>
</comment>
<feature type="compositionally biased region" description="Polar residues" evidence="10">
    <location>
        <begin position="358"/>
        <end position="368"/>
    </location>
</feature>
<dbReference type="PROSITE" id="PS00408">
    <property type="entry name" value="CONNEXINS_2"/>
    <property type="match status" value="1"/>
</dbReference>
<dbReference type="OrthoDB" id="9943496at2759"/>
<evidence type="ECO:0000313" key="15">
    <source>
        <dbReference type="Proteomes" id="UP000265140"/>
    </source>
</evidence>
<evidence type="ECO:0000256" key="2">
    <source>
        <dbReference type="ARBA" id="ARBA00004651"/>
    </source>
</evidence>
<dbReference type="SMART" id="SM01089">
    <property type="entry name" value="Connexin_CCC"/>
    <property type="match status" value="1"/>
</dbReference>
<dbReference type="OMA" id="CYESPCT"/>
<feature type="transmembrane region" description="Helical" evidence="11">
    <location>
        <begin position="20"/>
        <end position="42"/>
    </location>
</feature>
<evidence type="ECO:0000256" key="6">
    <source>
        <dbReference type="ARBA" id="ARBA00022949"/>
    </source>
</evidence>
<dbReference type="InterPro" id="IPR019570">
    <property type="entry name" value="Connexin_CCC"/>
</dbReference>
<sequence length="423" mass="47458">MEKMGLMEIIFVTFNHNVTFLGKTWLILTLVLRLFVLLFSGYPLFRDEQERFVCNTIQPGCTNVCFDRFAPLSLFRFWLFQLILLYIPHIMFVAYIIHKLSSTLRVFGSGSQAGPVFTPPQQAPPKRVPDFLSAYLLDLVLRIFLEAAFGAGQYYLYGFSVPRSFQCYESPCTSMVECYVARPTEKTIMLNFMLAAASLSLLVNLSDLVCSVRRVARRGRRRREPGGELKNEGALFATGRVGEDTEVLYNQNHTPPKTVLKRGPGHSDKPASSCYPNGDFSHGRVRINNDTRVRSGGPNLLGSRPPWREAKVDPTPPLQPLPMGAPSSGHFVHPKNISRTSPLPVSRRVERDPAVLSRLSTPSPLYSSQRHRRHTVVDTTLVEQRSDSAESRDRLQEDMNMQEVGIRGSSSTSTDSSSSSDPE</sequence>
<comment type="subunit">
    <text evidence="9">A connexon is composed of a hexamer of connexins.</text>
</comment>
<evidence type="ECO:0000259" key="12">
    <source>
        <dbReference type="SMART" id="SM00037"/>
    </source>
</evidence>
<keyword evidence="8 11" id="KW-0472">Membrane</keyword>
<feature type="domain" description="Connexin N-terminal" evidence="12">
    <location>
        <begin position="43"/>
        <end position="76"/>
    </location>
</feature>
<feature type="domain" description="Connexin cysteine-rich" evidence="13">
    <location>
        <begin position="145"/>
        <end position="211"/>
    </location>
</feature>
<evidence type="ECO:0000256" key="5">
    <source>
        <dbReference type="ARBA" id="ARBA00022868"/>
    </source>
</evidence>
<reference evidence="15" key="1">
    <citation type="journal article" date="2014" name="PLoS ONE">
        <title>The genome and linkage map of the northern pike (Esox lucius): conserved synteny revealed between the salmonid sister group and the Neoteleostei.</title>
        <authorList>
            <person name="Rondeau E.B."/>
            <person name="Minkley D.R."/>
            <person name="Leong J.S."/>
            <person name="Messmer A.M."/>
            <person name="Jantzen J.R."/>
            <person name="von Schalburg K.R."/>
            <person name="Lemon C."/>
            <person name="Bird N.H."/>
            <person name="Koop B.F."/>
        </authorList>
    </citation>
    <scope>NUCLEOTIDE SEQUENCE</scope>
</reference>
<keyword evidence="7 11" id="KW-1133">Transmembrane helix</keyword>
<dbReference type="Ensembl" id="ENSELUT00000007656.3">
    <property type="protein sequence ID" value="ENSELUP00000007209.2"/>
    <property type="gene ID" value="ENSELUG00000007977.3"/>
</dbReference>
<organism evidence="14 15">
    <name type="scientific">Esox lucius</name>
    <name type="common">Northern pike</name>
    <dbReference type="NCBI Taxonomy" id="8010"/>
    <lineage>
        <taxon>Eukaryota</taxon>
        <taxon>Metazoa</taxon>
        <taxon>Chordata</taxon>
        <taxon>Craniata</taxon>
        <taxon>Vertebrata</taxon>
        <taxon>Euteleostomi</taxon>
        <taxon>Actinopterygii</taxon>
        <taxon>Neopterygii</taxon>
        <taxon>Teleostei</taxon>
        <taxon>Protacanthopterygii</taxon>
        <taxon>Esociformes</taxon>
        <taxon>Esocidae</taxon>
        <taxon>Esox</taxon>
    </lineage>
</organism>
<feature type="region of interest" description="Disordered" evidence="10">
    <location>
        <begin position="253"/>
        <end position="423"/>
    </location>
</feature>
<comment type="function">
    <text evidence="9">One gap junction consists of a cluster of closely packed pairs of transmembrane channels, the connexons, through which materials of low MW diffuse from one cell to a neighboring cell.</text>
</comment>
<evidence type="ECO:0000256" key="4">
    <source>
        <dbReference type="ARBA" id="ARBA00022692"/>
    </source>
</evidence>
<comment type="similarity">
    <text evidence="9">Belongs to the connexin family.</text>
</comment>
<evidence type="ECO:0000256" key="1">
    <source>
        <dbReference type="ARBA" id="ARBA00004610"/>
    </source>
</evidence>
<reference evidence="14" key="4">
    <citation type="submission" date="2025-09" db="UniProtKB">
        <authorList>
            <consortium name="Ensembl"/>
        </authorList>
    </citation>
    <scope>IDENTIFICATION</scope>
</reference>
<dbReference type="Pfam" id="PF00029">
    <property type="entry name" value="Connexin"/>
    <property type="match status" value="1"/>
</dbReference>
<proteinExistence type="inferred from homology"/>
<evidence type="ECO:0000256" key="3">
    <source>
        <dbReference type="ARBA" id="ARBA00022475"/>
    </source>
</evidence>
<evidence type="ECO:0000259" key="13">
    <source>
        <dbReference type="SMART" id="SM01089"/>
    </source>
</evidence>
<evidence type="ECO:0000256" key="9">
    <source>
        <dbReference type="RuleBase" id="RU000630"/>
    </source>
</evidence>
<keyword evidence="5 9" id="KW-0303">Gap junction</keyword>
<dbReference type="GO" id="GO:0005243">
    <property type="term" value="F:gap junction channel activity"/>
    <property type="evidence" value="ECO:0007669"/>
    <property type="project" value="TreeGrafter"/>
</dbReference>
<evidence type="ECO:0000256" key="8">
    <source>
        <dbReference type="ARBA" id="ARBA00023136"/>
    </source>
</evidence>
<dbReference type="PRINTS" id="PR00206">
    <property type="entry name" value="CONNEXIN"/>
</dbReference>
<protein>
    <recommendedName>
        <fullName evidence="9">Gap junction protein</fullName>
    </recommendedName>
</protein>
<gene>
    <name evidence="14" type="primary">GJD4</name>
</gene>
<dbReference type="GO" id="GO:0007267">
    <property type="term" value="P:cell-cell signaling"/>
    <property type="evidence" value="ECO:0007669"/>
    <property type="project" value="TreeGrafter"/>
</dbReference>
<dbReference type="InterPro" id="IPR000500">
    <property type="entry name" value="Connexin"/>
</dbReference>
<dbReference type="AlphaFoldDB" id="A0A3P8XTY7"/>
<dbReference type="GeneTree" id="ENSGT01150000286949"/>
<dbReference type="PROSITE" id="PS00407">
    <property type="entry name" value="CONNEXINS_1"/>
    <property type="match status" value="1"/>
</dbReference>
<name>A0A3P8XTY7_ESOLU</name>
<dbReference type="InterPro" id="IPR013092">
    <property type="entry name" value="Connexin_N"/>
</dbReference>
<dbReference type="PANTHER" id="PTHR11984:SF3">
    <property type="entry name" value="GAP JUNCTION DELTA-4 PROTEIN"/>
    <property type="match status" value="1"/>
</dbReference>
<keyword evidence="3" id="KW-1003">Cell membrane</keyword>
<keyword evidence="4 9" id="KW-0812">Transmembrane</keyword>
<feature type="compositionally biased region" description="Low complexity" evidence="10">
    <location>
        <begin position="409"/>
        <end position="423"/>
    </location>
</feature>
<keyword evidence="15" id="KW-1185">Reference proteome</keyword>
<dbReference type="PANTHER" id="PTHR11984">
    <property type="entry name" value="CONNEXIN"/>
    <property type="match status" value="1"/>
</dbReference>
<keyword evidence="6" id="KW-0965">Cell junction</keyword>
<dbReference type="STRING" id="8010.ENSELUP00000007209"/>
<dbReference type="InterPro" id="IPR038359">
    <property type="entry name" value="Connexin_N_sf"/>
</dbReference>
<evidence type="ECO:0000256" key="10">
    <source>
        <dbReference type="SAM" id="MobiDB-lite"/>
    </source>
</evidence>
<dbReference type="Gene3D" id="1.20.1440.80">
    <property type="entry name" value="Gap junction channel protein cysteine-rich domain"/>
    <property type="match status" value="1"/>
</dbReference>
<evidence type="ECO:0000256" key="7">
    <source>
        <dbReference type="ARBA" id="ARBA00022989"/>
    </source>
</evidence>
<dbReference type="GO" id="GO:0005922">
    <property type="term" value="C:connexin complex"/>
    <property type="evidence" value="ECO:0007669"/>
    <property type="project" value="InterPro"/>
</dbReference>
<evidence type="ECO:0000256" key="11">
    <source>
        <dbReference type="SAM" id="Phobius"/>
    </source>
</evidence>
<reference evidence="14" key="2">
    <citation type="submission" date="2020-02" db="EMBL/GenBank/DDBJ databases">
        <title>Esox lucius (northern pike) genome, fEsoLuc1, primary haplotype.</title>
        <authorList>
            <person name="Myers G."/>
            <person name="Karagic N."/>
            <person name="Meyer A."/>
            <person name="Pippel M."/>
            <person name="Reichard M."/>
            <person name="Winkler S."/>
            <person name="Tracey A."/>
            <person name="Sims Y."/>
            <person name="Howe K."/>
            <person name="Rhie A."/>
            <person name="Formenti G."/>
            <person name="Durbin R."/>
            <person name="Fedrigo O."/>
            <person name="Jarvis E.D."/>
        </authorList>
    </citation>
    <scope>NUCLEOTIDE SEQUENCE [LARGE SCALE GENOMIC DNA]</scope>
</reference>
<feature type="transmembrane region" description="Helical" evidence="11">
    <location>
        <begin position="77"/>
        <end position="97"/>
    </location>
</feature>
<feature type="compositionally biased region" description="Basic and acidic residues" evidence="10">
    <location>
        <begin position="384"/>
        <end position="397"/>
    </location>
</feature>
<evidence type="ECO:0000313" key="14">
    <source>
        <dbReference type="Ensembl" id="ENSELUP00000007209.2"/>
    </source>
</evidence>
<dbReference type="InterPro" id="IPR017990">
    <property type="entry name" value="Connexin_CS"/>
</dbReference>
<reference evidence="14" key="3">
    <citation type="submission" date="2025-08" db="UniProtKB">
        <authorList>
            <consortium name="Ensembl"/>
        </authorList>
    </citation>
    <scope>IDENTIFICATION</scope>
</reference>